<evidence type="ECO:0000256" key="5">
    <source>
        <dbReference type="ARBA" id="ARBA00022605"/>
    </source>
</evidence>
<proteinExistence type="inferred from homology"/>
<dbReference type="PRINTS" id="PR00149">
    <property type="entry name" value="FUMRATELYASE"/>
</dbReference>
<dbReference type="InterPro" id="IPR029419">
    <property type="entry name" value="Arg_succ_lyase_C"/>
</dbReference>
<comment type="similarity">
    <text evidence="7">Belongs to the lyase 1 family. Argininosuccinate lyase subfamily.</text>
</comment>
<dbReference type="Pfam" id="PF14698">
    <property type="entry name" value="ASL_C2"/>
    <property type="match status" value="1"/>
</dbReference>
<evidence type="ECO:0000259" key="8">
    <source>
        <dbReference type="Pfam" id="PF00206"/>
    </source>
</evidence>
<protein>
    <recommendedName>
        <fullName evidence="3 7">Argininosuccinate lyase</fullName>
        <shortName evidence="7">ASAL</shortName>
        <ecNumber evidence="3 7">4.3.2.1</ecNumber>
    </recommendedName>
    <alternativeName>
        <fullName evidence="7">Arginosuccinase</fullName>
    </alternativeName>
</protein>
<dbReference type="GO" id="GO:0004056">
    <property type="term" value="F:argininosuccinate lyase activity"/>
    <property type="evidence" value="ECO:0007669"/>
    <property type="project" value="UniProtKB-UniRule"/>
</dbReference>
<dbReference type="HAMAP" id="MF_00006">
    <property type="entry name" value="Arg_succ_lyase"/>
    <property type="match status" value="1"/>
</dbReference>
<evidence type="ECO:0000256" key="6">
    <source>
        <dbReference type="ARBA" id="ARBA00023239"/>
    </source>
</evidence>
<dbReference type="PANTHER" id="PTHR43814:SF1">
    <property type="entry name" value="ARGININOSUCCINATE LYASE"/>
    <property type="match status" value="1"/>
</dbReference>
<keyword evidence="11" id="KW-1185">Reference proteome</keyword>
<evidence type="ECO:0000256" key="2">
    <source>
        <dbReference type="ARBA" id="ARBA00004941"/>
    </source>
</evidence>
<gene>
    <name evidence="7" type="primary">argH</name>
    <name evidence="10" type="ORF">J3R75_000534</name>
</gene>
<evidence type="ECO:0000256" key="3">
    <source>
        <dbReference type="ARBA" id="ARBA00012338"/>
    </source>
</evidence>
<dbReference type="AlphaFoldDB" id="A0AAE3VDB7"/>
<keyword evidence="7" id="KW-0963">Cytoplasm</keyword>
<feature type="domain" description="Argininosuccinate lyase C-terminal" evidence="9">
    <location>
        <begin position="364"/>
        <end position="431"/>
    </location>
</feature>
<comment type="catalytic activity">
    <reaction evidence="1 7">
        <text>2-(N(omega)-L-arginino)succinate = fumarate + L-arginine</text>
        <dbReference type="Rhea" id="RHEA:24020"/>
        <dbReference type="ChEBI" id="CHEBI:29806"/>
        <dbReference type="ChEBI" id="CHEBI:32682"/>
        <dbReference type="ChEBI" id="CHEBI:57472"/>
        <dbReference type="EC" id="4.3.2.1"/>
    </reaction>
</comment>
<dbReference type="SUPFAM" id="SSF48557">
    <property type="entry name" value="L-aspartase-like"/>
    <property type="match status" value="1"/>
</dbReference>
<dbReference type="InterPro" id="IPR024083">
    <property type="entry name" value="Fumarase/histidase_N"/>
</dbReference>
<dbReference type="InterPro" id="IPR000362">
    <property type="entry name" value="Fumarate_lyase_fam"/>
</dbReference>
<comment type="pathway">
    <text evidence="2 7">Amino-acid biosynthesis; L-arginine biosynthesis; L-arginine from L-ornithine and carbamoyl phosphate: step 3/3.</text>
</comment>
<sequence length="461" mass="50951">MALWSGRFAEETDALVRRFTESISYDRRLYPFDIQGSIAHARMLGRQGIIPAADVEAIVAGLTAIKADIDAGTFEFREDLEDIHMNIEAQLTARIGTAGARLHTGRSRNDQVATDERLYLRHEADQMRAHLASLQRVLVGLADAHAAVIMPGFTHLQHAQPVLFAHHLLAYVEMFARDRERLADCRKRINRLPLGAGAIAGCTLPLDREGVARELGFDAVLRNSMDAVGDRDCLVEFLSALAICAMHLSRLAEDVIIWFSQEFAFIELGDAFTTGSSLMPQKKNPDVAELARGKTGRVYGHLMALLTTMKGLPLTYNRDMQEDKEGLFDAIDTVSLTLLTMAAMLKTLRPRAQRMREAASDPSLMATDLAEWLVKQGVPFRDAHHQVGHFVGFCQQRGIALNQASLDDMRQFLPLATDECLALFDCARSIAGRNLTGGTAPAQVATQIAFWKEQLKGVNAE</sequence>
<dbReference type="FunFam" id="1.10.40.30:FF:000001">
    <property type="entry name" value="Argininosuccinate lyase"/>
    <property type="match status" value="1"/>
</dbReference>
<dbReference type="InterPro" id="IPR020557">
    <property type="entry name" value="Fumarate_lyase_CS"/>
</dbReference>
<evidence type="ECO:0000259" key="9">
    <source>
        <dbReference type="Pfam" id="PF14698"/>
    </source>
</evidence>
<name>A0AAE3VDB7_9BACT</name>
<feature type="domain" description="Fumarate lyase N-terminal" evidence="8">
    <location>
        <begin position="6"/>
        <end position="300"/>
    </location>
</feature>
<keyword evidence="6 7" id="KW-0456">Lyase</keyword>
<dbReference type="EMBL" id="JAUSVL010000001">
    <property type="protein sequence ID" value="MDQ0288427.1"/>
    <property type="molecule type" value="Genomic_DNA"/>
</dbReference>
<keyword evidence="4 7" id="KW-0055">Arginine biosynthesis</keyword>
<organism evidence="10 11">
    <name type="scientific">Oligosphaera ethanolica</name>
    <dbReference type="NCBI Taxonomy" id="760260"/>
    <lineage>
        <taxon>Bacteria</taxon>
        <taxon>Pseudomonadati</taxon>
        <taxon>Lentisphaerota</taxon>
        <taxon>Oligosphaeria</taxon>
        <taxon>Oligosphaerales</taxon>
        <taxon>Oligosphaeraceae</taxon>
        <taxon>Oligosphaera</taxon>
    </lineage>
</organism>
<comment type="subcellular location">
    <subcellularLocation>
        <location evidence="7">Cytoplasm</location>
    </subcellularLocation>
</comment>
<accession>A0AAE3VDB7</accession>
<evidence type="ECO:0000256" key="1">
    <source>
        <dbReference type="ARBA" id="ARBA00000985"/>
    </source>
</evidence>
<evidence type="ECO:0000256" key="7">
    <source>
        <dbReference type="HAMAP-Rule" id="MF_00006"/>
    </source>
</evidence>
<reference evidence="10" key="1">
    <citation type="submission" date="2023-07" db="EMBL/GenBank/DDBJ databases">
        <title>Genomic Encyclopedia of Type Strains, Phase IV (KMG-IV): sequencing the most valuable type-strain genomes for metagenomic binning, comparative biology and taxonomic classification.</title>
        <authorList>
            <person name="Goeker M."/>
        </authorList>
    </citation>
    <scope>NUCLEOTIDE SEQUENCE</scope>
    <source>
        <strain evidence="10">DSM 24202</strain>
    </source>
</reference>
<dbReference type="GO" id="GO:0042450">
    <property type="term" value="P:L-arginine biosynthetic process via ornithine"/>
    <property type="evidence" value="ECO:0007669"/>
    <property type="project" value="UniProtKB-UniRule"/>
</dbReference>
<dbReference type="NCBIfam" id="TIGR00838">
    <property type="entry name" value="argH"/>
    <property type="match status" value="1"/>
</dbReference>
<dbReference type="InterPro" id="IPR008948">
    <property type="entry name" value="L-Aspartase-like"/>
</dbReference>
<dbReference type="InterPro" id="IPR022761">
    <property type="entry name" value="Fumarate_lyase_N"/>
</dbReference>
<dbReference type="CDD" id="cd01359">
    <property type="entry name" value="Argininosuccinate_lyase"/>
    <property type="match status" value="1"/>
</dbReference>
<dbReference type="InterPro" id="IPR009049">
    <property type="entry name" value="Argininosuccinate_lyase"/>
</dbReference>
<dbReference type="FunFam" id="1.10.275.10:FF:000002">
    <property type="entry name" value="Argininosuccinate lyase"/>
    <property type="match status" value="1"/>
</dbReference>
<evidence type="ECO:0000313" key="10">
    <source>
        <dbReference type="EMBL" id="MDQ0288427.1"/>
    </source>
</evidence>
<dbReference type="Pfam" id="PF00206">
    <property type="entry name" value="Lyase_1"/>
    <property type="match status" value="1"/>
</dbReference>
<evidence type="ECO:0000313" key="11">
    <source>
        <dbReference type="Proteomes" id="UP001238163"/>
    </source>
</evidence>
<dbReference type="GO" id="GO:0005829">
    <property type="term" value="C:cytosol"/>
    <property type="evidence" value="ECO:0007669"/>
    <property type="project" value="TreeGrafter"/>
</dbReference>
<dbReference type="RefSeq" id="WP_307259752.1">
    <property type="nucleotide sequence ID" value="NZ_JAUSVL010000001.1"/>
</dbReference>
<dbReference type="EC" id="4.3.2.1" evidence="3 7"/>
<dbReference type="Gene3D" id="1.10.275.10">
    <property type="entry name" value="Fumarase/aspartase (N-terminal domain)"/>
    <property type="match status" value="1"/>
</dbReference>
<dbReference type="FunFam" id="1.20.200.10:FF:000015">
    <property type="entry name" value="argininosuccinate lyase isoform X2"/>
    <property type="match status" value="1"/>
</dbReference>
<comment type="caution">
    <text evidence="10">The sequence shown here is derived from an EMBL/GenBank/DDBJ whole genome shotgun (WGS) entry which is preliminary data.</text>
</comment>
<evidence type="ECO:0000256" key="4">
    <source>
        <dbReference type="ARBA" id="ARBA00022571"/>
    </source>
</evidence>
<dbReference type="PRINTS" id="PR00145">
    <property type="entry name" value="ARGSUCLYASE"/>
</dbReference>
<keyword evidence="5 7" id="KW-0028">Amino-acid biosynthesis</keyword>
<dbReference type="Gene3D" id="1.20.200.10">
    <property type="entry name" value="Fumarase/aspartase (Central domain)"/>
    <property type="match status" value="1"/>
</dbReference>
<dbReference type="Proteomes" id="UP001238163">
    <property type="component" value="Unassembled WGS sequence"/>
</dbReference>
<dbReference type="PANTHER" id="PTHR43814">
    <property type="entry name" value="ARGININOSUCCINATE LYASE"/>
    <property type="match status" value="1"/>
</dbReference>
<dbReference type="PROSITE" id="PS00163">
    <property type="entry name" value="FUMARATE_LYASES"/>
    <property type="match status" value="1"/>
</dbReference>
<dbReference type="Gene3D" id="1.10.40.30">
    <property type="entry name" value="Fumarase/aspartase (C-terminal domain)"/>
    <property type="match status" value="1"/>
</dbReference>